<dbReference type="Proteomes" id="UP000033889">
    <property type="component" value="Unassembled WGS sequence"/>
</dbReference>
<dbReference type="AlphaFoldDB" id="A0A0F8MNV0"/>
<evidence type="ECO:0000313" key="4">
    <source>
        <dbReference type="EMBL" id="KKH09955.1"/>
    </source>
</evidence>
<comment type="caution">
    <text evidence="3">The sequence shown here is derived from an EMBL/GenBank/DDBJ whole genome shotgun (WGS) entry which is preliminary data.</text>
</comment>
<protein>
    <submittedName>
        <fullName evidence="3">Uncharacterized protein</fullName>
    </submittedName>
</protein>
<dbReference type="PATRIC" id="fig|2209.71.peg.3888"/>
<dbReference type="Proteomes" id="UP000034074">
    <property type="component" value="Unassembled WGS sequence"/>
</dbReference>
<dbReference type="EMBL" id="JJPN01000006">
    <property type="protein sequence ID" value="KKG75626.1"/>
    <property type="molecule type" value="Genomic_DNA"/>
</dbReference>
<dbReference type="EMBL" id="JJPZ01000146">
    <property type="protein sequence ID" value="KKH07226.1"/>
    <property type="molecule type" value="Genomic_DNA"/>
</dbReference>
<proteinExistence type="predicted"/>
<reference evidence="5 6" key="1">
    <citation type="journal article" date="2015" name="ISME J.">
        <title>Genomic and phenotypic differentiation among Methanosarcina mazei populations from Columbia River sediment.</title>
        <authorList>
            <person name="Youngblut N.D."/>
            <person name="Wirth J.S."/>
            <person name="Henriksen J.R."/>
            <person name="Smith M."/>
            <person name="Simon H."/>
            <person name="Metcalf W.W."/>
            <person name="Whitaker R.J."/>
        </authorList>
    </citation>
    <scope>NUCLEOTIDE SEQUENCE [LARGE SCALE GENOMIC DNA]</scope>
    <source>
        <strain evidence="1 6">3.H.A.1A.2</strain>
        <strain evidence="2 5">3.H.A.2.5</strain>
        <strain evidence="4 7">3.H.T.1A.1</strain>
        <strain evidence="3 8">3.H.T.1A.2</strain>
    </source>
</reference>
<dbReference type="EMBL" id="JJPY01000045">
    <property type="protein sequence ID" value="KKH09955.1"/>
    <property type="molecule type" value="Genomic_DNA"/>
</dbReference>
<dbReference type="EMBL" id="JJPQ01000038">
    <property type="protein sequence ID" value="KKG84507.1"/>
    <property type="molecule type" value="Genomic_DNA"/>
</dbReference>
<dbReference type="RefSeq" id="WP_048040793.1">
    <property type="nucleotide sequence ID" value="NZ_JJPN01000006.1"/>
</dbReference>
<evidence type="ECO:0000313" key="8">
    <source>
        <dbReference type="Proteomes" id="UP000034944"/>
    </source>
</evidence>
<accession>A0A0F8MNV0</accession>
<gene>
    <name evidence="1" type="ORF">DU46_17750</name>
    <name evidence="4" type="ORF">DU51_00535</name>
    <name evidence="2" type="ORF">DU61_18250</name>
    <name evidence="3" type="ORF">DU62_16035</name>
</gene>
<dbReference type="Proteomes" id="UP000034820">
    <property type="component" value="Unassembled WGS sequence"/>
</dbReference>
<sequence length="125" mass="14962">MEPESMDQKSQLLFAAIMTRYEDLSQDMAQMSAALNKRYVVYSNMTTLSPYTRTIHLKIVDFVNFARFHSKFYEQIEKPYRRFLRDYKAYVGEDAEKEYAKRIQKIWEIIQKAMVDQKLIELKGV</sequence>
<evidence type="ECO:0000313" key="1">
    <source>
        <dbReference type="EMBL" id="KKG75626.1"/>
    </source>
</evidence>
<name>A0A0F8MNV0_METMZ</name>
<evidence type="ECO:0000313" key="6">
    <source>
        <dbReference type="Proteomes" id="UP000034074"/>
    </source>
</evidence>
<evidence type="ECO:0000313" key="3">
    <source>
        <dbReference type="EMBL" id="KKH07226.1"/>
    </source>
</evidence>
<organism evidence="3 8">
    <name type="scientific">Methanosarcina mazei</name>
    <name type="common">Methanosarcina frisia</name>
    <dbReference type="NCBI Taxonomy" id="2209"/>
    <lineage>
        <taxon>Archaea</taxon>
        <taxon>Methanobacteriati</taxon>
        <taxon>Methanobacteriota</taxon>
        <taxon>Stenosarchaea group</taxon>
        <taxon>Methanomicrobia</taxon>
        <taxon>Methanosarcinales</taxon>
        <taxon>Methanosarcinaceae</taxon>
        <taxon>Methanosarcina</taxon>
    </lineage>
</organism>
<evidence type="ECO:0000313" key="2">
    <source>
        <dbReference type="EMBL" id="KKG84507.1"/>
    </source>
</evidence>
<dbReference type="Proteomes" id="UP000034944">
    <property type="component" value="Unassembled WGS sequence"/>
</dbReference>
<evidence type="ECO:0000313" key="7">
    <source>
        <dbReference type="Proteomes" id="UP000034820"/>
    </source>
</evidence>
<evidence type="ECO:0000313" key="5">
    <source>
        <dbReference type="Proteomes" id="UP000033889"/>
    </source>
</evidence>